<accession>A0ABR3PGX7</accession>
<dbReference type="SUPFAM" id="SSF51735">
    <property type="entry name" value="NAD(P)-binding Rossmann-fold domains"/>
    <property type="match status" value="1"/>
</dbReference>
<evidence type="ECO:0000256" key="5">
    <source>
        <dbReference type="ARBA" id="ARBA00023027"/>
    </source>
</evidence>
<comment type="similarity">
    <text evidence="2 7">Belongs to the UDP-glucose/GDP-mannose dehydrogenase family.</text>
</comment>
<dbReference type="InterPro" id="IPR017476">
    <property type="entry name" value="UDP-Glc/GDP-Man"/>
</dbReference>
<dbReference type="PANTHER" id="PTHR11374">
    <property type="entry name" value="UDP-GLUCOSE DEHYDROGENASE/UDP-MANNAC DEHYDROGENASE"/>
    <property type="match status" value="1"/>
</dbReference>
<gene>
    <name evidence="9" type="ORF">AAFC00_002290</name>
</gene>
<evidence type="ECO:0000256" key="1">
    <source>
        <dbReference type="ARBA" id="ARBA00004701"/>
    </source>
</evidence>
<protein>
    <recommendedName>
        <fullName evidence="3 7">UDP-glucose 6-dehydrogenase</fullName>
        <ecNumber evidence="3 7">1.1.1.22</ecNumber>
    </recommendedName>
</protein>
<evidence type="ECO:0000256" key="6">
    <source>
        <dbReference type="ARBA" id="ARBA00047473"/>
    </source>
</evidence>
<organism evidence="9 10">
    <name type="scientific">Neodothiora populina</name>
    <dbReference type="NCBI Taxonomy" id="2781224"/>
    <lineage>
        <taxon>Eukaryota</taxon>
        <taxon>Fungi</taxon>
        <taxon>Dikarya</taxon>
        <taxon>Ascomycota</taxon>
        <taxon>Pezizomycotina</taxon>
        <taxon>Dothideomycetes</taxon>
        <taxon>Dothideomycetidae</taxon>
        <taxon>Dothideales</taxon>
        <taxon>Dothioraceae</taxon>
        <taxon>Neodothiora</taxon>
    </lineage>
</organism>
<dbReference type="SMART" id="SM00984">
    <property type="entry name" value="UDPG_MGDP_dh_C"/>
    <property type="match status" value="1"/>
</dbReference>
<evidence type="ECO:0000259" key="8">
    <source>
        <dbReference type="SMART" id="SM00984"/>
    </source>
</evidence>
<keyword evidence="4 7" id="KW-0560">Oxidoreductase</keyword>
<dbReference type="InterPro" id="IPR008927">
    <property type="entry name" value="6-PGluconate_DH-like_C_sf"/>
</dbReference>
<dbReference type="Pfam" id="PF00984">
    <property type="entry name" value="UDPG_MGDP_dh"/>
    <property type="match status" value="1"/>
</dbReference>
<dbReference type="Gene3D" id="3.40.50.720">
    <property type="entry name" value="NAD(P)-binding Rossmann-like Domain"/>
    <property type="match status" value="2"/>
</dbReference>
<evidence type="ECO:0000313" key="9">
    <source>
        <dbReference type="EMBL" id="KAL1305402.1"/>
    </source>
</evidence>
<evidence type="ECO:0000256" key="4">
    <source>
        <dbReference type="ARBA" id="ARBA00023002"/>
    </source>
</evidence>
<dbReference type="Pfam" id="PF03720">
    <property type="entry name" value="UDPG_MGDP_dh_C"/>
    <property type="match status" value="1"/>
</dbReference>
<evidence type="ECO:0000256" key="3">
    <source>
        <dbReference type="ARBA" id="ARBA00012954"/>
    </source>
</evidence>
<dbReference type="EC" id="1.1.1.22" evidence="3 7"/>
<dbReference type="Gene3D" id="1.20.5.100">
    <property type="entry name" value="Cytochrome c1, transmembrane anchor, C-terminal"/>
    <property type="match status" value="1"/>
</dbReference>
<dbReference type="PANTHER" id="PTHR11374:SF3">
    <property type="entry name" value="UDP-GLUCOSE 6-DEHYDROGENASE"/>
    <property type="match status" value="1"/>
</dbReference>
<dbReference type="InterPro" id="IPR014027">
    <property type="entry name" value="UDP-Glc/GDP-Man_DH_C"/>
</dbReference>
<keyword evidence="5 7" id="KW-0520">NAD</keyword>
<comment type="caution">
    <text evidence="9">The sequence shown here is derived from an EMBL/GenBank/DDBJ whole genome shotgun (WGS) entry which is preliminary data.</text>
</comment>
<dbReference type="Proteomes" id="UP001562354">
    <property type="component" value="Unassembled WGS sequence"/>
</dbReference>
<dbReference type="SUPFAM" id="SSF52413">
    <property type="entry name" value="UDP-glucose/GDP-mannose dehydrogenase C-terminal domain"/>
    <property type="match status" value="1"/>
</dbReference>
<dbReference type="InterPro" id="IPR028356">
    <property type="entry name" value="UDPglc_DH_euk"/>
</dbReference>
<reference evidence="9 10" key="1">
    <citation type="submission" date="2024-07" db="EMBL/GenBank/DDBJ databases">
        <title>Draft sequence of the Neodothiora populina.</title>
        <authorList>
            <person name="Drown D.D."/>
            <person name="Schuette U.S."/>
            <person name="Buechlein A.B."/>
            <person name="Rusch D.R."/>
            <person name="Winton L.W."/>
            <person name="Adams G.A."/>
        </authorList>
    </citation>
    <scope>NUCLEOTIDE SEQUENCE [LARGE SCALE GENOMIC DNA]</scope>
    <source>
        <strain evidence="9 10">CPC 39397</strain>
    </source>
</reference>
<dbReference type="SUPFAM" id="SSF48179">
    <property type="entry name" value="6-phosphogluconate dehydrogenase C-terminal domain-like"/>
    <property type="match status" value="1"/>
</dbReference>
<sequence>MSDIKSVCFVGAGFVGAPSGAVLALKNPQLEVNVVDLSVPRIAAWNSDKLPLYEPGLPEVLKIARDGHSRKQNLFFSTDVRGAIKRADIVFVCVNTPTKVAGTGAGRAPNLAYLESATRMIAAEAESDKIIVEKSTVPCRTADIMREVLEKTGKPGVRFDILSNPEFLAEGTTIPDLLQPDRILIGALPSGQAAANKLEDLYASWVPRERILQMNLWSSELAKLAANALLAQRISSINALSAICEATGADVSEIARAAGSDTRIGSRMLQASVGFGGSCFRKDVLNLAYMAESLHLPEVANYWQSVVEINEWQKDRFSKRIIRCLYNNITHKKIGVFGFAYKKNTSDTRESAAISVVKSLVAEQARIAIYDPQVTKEHIWEELEIAGCVDYKEYVTVCDNPYDAAEDAHAVVILTEWDEFSNKSKAGAAAATPSPPTEAEDSAIEMAGKGSRQDSVFAHGTHIKKERRLDWSRVMGLMQKPAFVFDGRRILDVEKLEALGFHVESIGKSNIL</sequence>
<dbReference type="PIRSF" id="PIRSF000124">
    <property type="entry name" value="UDPglc_GDPman_dh"/>
    <property type="match status" value="1"/>
</dbReference>
<dbReference type="NCBIfam" id="TIGR03026">
    <property type="entry name" value="NDP-sugDHase"/>
    <property type="match status" value="1"/>
</dbReference>
<evidence type="ECO:0000256" key="7">
    <source>
        <dbReference type="PIRNR" id="PIRNR000124"/>
    </source>
</evidence>
<dbReference type="GeneID" id="95975992"/>
<dbReference type="InterPro" id="IPR036291">
    <property type="entry name" value="NAD(P)-bd_dom_sf"/>
</dbReference>
<evidence type="ECO:0000313" key="10">
    <source>
        <dbReference type="Proteomes" id="UP001562354"/>
    </source>
</evidence>
<name>A0ABR3PGX7_9PEZI</name>
<dbReference type="EMBL" id="JBFMKM010000007">
    <property type="protein sequence ID" value="KAL1305402.1"/>
    <property type="molecule type" value="Genomic_DNA"/>
</dbReference>
<dbReference type="InterPro" id="IPR014026">
    <property type="entry name" value="UDP-Glc/GDP-Man_DH_dimer"/>
</dbReference>
<dbReference type="InterPro" id="IPR001732">
    <property type="entry name" value="UDP-Glc/GDP-Man_DH_N"/>
</dbReference>
<proteinExistence type="inferred from homology"/>
<keyword evidence="10" id="KW-1185">Reference proteome</keyword>
<dbReference type="Pfam" id="PF03721">
    <property type="entry name" value="UDPG_MGDP_dh_N"/>
    <property type="match status" value="1"/>
</dbReference>
<dbReference type="InterPro" id="IPR036220">
    <property type="entry name" value="UDP-Glc/GDP-Man_DH_C_sf"/>
</dbReference>
<evidence type="ECO:0000256" key="2">
    <source>
        <dbReference type="ARBA" id="ARBA00006601"/>
    </source>
</evidence>
<dbReference type="RefSeq" id="XP_069201675.1">
    <property type="nucleotide sequence ID" value="XM_069341586.1"/>
</dbReference>
<comment type="catalytic activity">
    <reaction evidence="6 7">
        <text>UDP-alpha-D-glucose + 2 NAD(+) + H2O = UDP-alpha-D-glucuronate + 2 NADH + 3 H(+)</text>
        <dbReference type="Rhea" id="RHEA:23596"/>
        <dbReference type="ChEBI" id="CHEBI:15377"/>
        <dbReference type="ChEBI" id="CHEBI:15378"/>
        <dbReference type="ChEBI" id="CHEBI:57540"/>
        <dbReference type="ChEBI" id="CHEBI:57945"/>
        <dbReference type="ChEBI" id="CHEBI:58052"/>
        <dbReference type="ChEBI" id="CHEBI:58885"/>
        <dbReference type="EC" id="1.1.1.22"/>
    </reaction>
</comment>
<dbReference type="PIRSF" id="PIRSF500133">
    <property type="entry name" value="UDPglc_DH_euk"/>
    <property type="match status" value="1"/>
</dbReference>
<comment type="pathway">
    <text evidence="1">Nucleotide-sugar biosynthesis; UDP-alpha-D-glucuronate biosynthesis; UDP-alpha-D-glucuronate from UDP-alpha-D-glucose: step 1/1.</text>
</comment>
<feature type="domain" description="UDP-glucose/GDP-mannose dehydrogenase C-terminal" evidence="8">
    <location>
        <begin position="335"/>
        <end position="433"/>
    </location>
</feature>